<dbReference type="EnsemblPlants" id="evm.model.08.1093">
    <property type="protein sequence ID" value="cds.evm.model.08.1093"/>
    <property type="gene ID" value="evm.TU.08.1093"/>
</dbReference>
<reference evidence="2" key="2">
    <citation type="submission" date="2021-03" db="UniProtKB">
        <authorList>
            <consortium name="EnsemblPlants"/>
        </authorList>
    </citation>
    <scope>IDENTIFICATION</scope>
</reference>
<accession>A0A803Q7K9</accession>
<name>A0A803Q7K9_CANSA</name>
<feature type="compositionally biased region" description="Polar residues" evidence="1">
    <location>
        <begin position="85"/>
        <end position="94"/>
    </location>
</feature>
<dbReference type="AlphaFoldDB" id="A0A803Q7K9"/>
<evidence type="ECO:0000256" key="1">
    <source>
        <dbReference type="SAM" id="MobiDB-lite"/>
    </source>
</evidence>
<evidence type="ECO:0000313" key="2">
    <source>
        <dbReference type="EnsemblPlants" id="cds.evm.model.08.1093"/>
    </source>
</evidence>
<feature type="region of interest" description="Disordered" evidence="1">
    <location>
        <begin position="64"/>
        <end position="130"/>
    </location>
</feature>
<sequence>MPFASSPIAELFIAPQSDFKYGLVKTNSYSQDGRAMQALAGSSLWSPISRVSFERGQPEIHMDIDLENVFKSPPSVDKKSKKRVTQTGEASGSTKEPKRTKTTANKKKSSNSLTIEPAKSQEFMYTRDSG</sequence>
<keyword evidence="3" id="KW-1185">Reference proteome</keyword>
<dbReference type="EMBL" id="UZAU01000699">
    <property type="status" value="NOT_ANNOTATED_CDS"/>
    <property type="molecule type" value="Genomic_DNA"/>
</dbReference>
<feature type="compositionally biased region" description="Basic residues" evidence="1">
    <location>
        <begin position="98"/>
        <end position="109"/>
    </location>
</feature>
<evidence type="ECO:0000313" key="3">
    <source>
        <dbReference type="Proteomes" id="UP000596661"/>
    </source>
</evidence>
<protein>
    <submittedName>
        <fullName evidence="2">Uncharacterized protein</fullName>
    </submittedName>
</protein>
<reference evidence="2" key="1">
    <citation type="submission" date="2018-11" db="EMBL/GenBank/DDBJ databases">
        <authorList>
            <person name="Grassa J C."/>
        </authorList>
    </citation>
    <scope>NUCLEOTIDE SEQUENCE [LARGE SCALE GENOMIC DNA]</scope>
</reference>
<proteinExistence type="predicted"/>
<dbReference type="Gramene" id="evm.model.08.1093">
    <property type="protein sequence ID" value="cds.evm.model.08.1093"/>
    <property type="gene ID" value="evm.TU.08.1093"/>
</dbReference>
<dbReference type="Proteomes" id="UP000596661">
    <property type="component" value="Chromosome 8"/>
</dbReference>
<organism evidence="2 3">
    <name type="scientific">Cannabis sativa</name>
    <name type="common">Hemp</name>
    <name type="synonym">Marijuana</name>
    <dbReference type="NCBI Taxonomy" id="3483"/>
    <lineage>
        <taxon>Eukaryota</taxon>
        <taxon>Viridiplantae</taxon>
        <taxon>Streptophyta</taxon>
        <taxon>Embryophyta</taxon>
        <taxon>Tracheophyta</taxon>
        <taxon>Spermatophyta</taxon>
        <taxon>Magnoliopsida</taxon>
        <taxon>eudicotyledons</taxon>
        <taxon>Gunneridae</taxon>
        <taxon>Pentapetalae</taxon>
        <taxon>rosids</taxon>
        <taxon>fabids</taxon>
        <taxon>Rosales</taxon>
        <taxon>Cannabaceae</taxon>
        <taxon>Cannabis</taxon>
    </lineage>
</organism>